<dbReference type="GO" id="GO:0005737">
    <property type="term" value="C:cytoplasm"/>
    <property type="evidence" value="ECO:0007669"/>
    <property type="project" value="TreeGrafter"/>
</dbReference>
<comment type="caution">
    <text evidence="7">The sequence shown here is derived from an EMBL/GenBank/DDBJ whole genome shotgun (WGS) entry which is preliminary data.</text>
</comment>
<evidence type="ECO:0000313" key="7">
    <source>
        <dbReference type="EMBL" id="MBZ3871138.1"/>
    </source>
</evidence>
<evidence type="ECO:0000313" key="8">
    <source>
        <dbReference type="Proteomes" id="UP001166674"/>
    </source>
</evidence>
<evidence type="ECO:0000256" key="6">
    <source>
        <dbReference type="ARBA" id="ARBA00022840"/>
    </source>
</evidence>
<dbReference type="AlphaFoldDB" id="A0AA41SPD7"/>
<dbReference type="SUPFAM" id="SSF56112">
    <property type="entry name" value="Protein kinase-like (PK-like)"/>
    <property type="match status" value="1"/>
</dbReference>
<organism evidence="7 8">
    <name type="scientific">Sciurus carolinensis</name>
    <name type="common">Eastern gray squirrel</name>
    <dbReference type="NCBI Taxonomy" id="30640"/>
    <lineage>
        <taxon>Eukaryota</taxon>
        <taxon>Metazoa</taxon>
        <taxon>Chordata</taxon>
        <taxon>Craniata</taxon>
        <taxon>Vertebrata</taxon>
        <taxon>Euteleostomi</taxon>
        <taxon>Mammalia</taxon>
        <taxon>Eutheria</taxon>
        <taxon>Euarchontoglires</taxon>
        <taxon>Glires</taxon>
        <taxon>Rodentia</taxon>
        <taxon>Sciuromorpha</taxon>
        <taxon>Sciuridae</taxon>
        <taxon>Sciurinae</taxon>
        <taxon>Sciurini</taxon>
        <taxon>Sciurus</taxon>
    </lineage>
</organism>
<sequence>MMEHAGEGGQLVDHIQFDGMQEEDAWRMFRQILCAIGNCHKGIITVDARDNLKLLDIGICMKFTPEQQLIWFQVTLLYHVPDIIQQEEYKT</sequence>
<keyword evidence="5 7" id="KW-0418">Kinase</keyword>
<name>A0AA41SPD7_SCICA</name>
<accession>A0AA41SPD7</accession>
<dbReference type="EC" id="2.7.11.1" evidence="1"/>
<dbReference type="EMBL" id="JAATJV010161893">
    <property type="protein sequence ID" value="MBZ3871138.1"/>
    <property type="molecule type" value="Genomic_DNA"/>
</dbReference>
<keyword evidence="2" id="KW-0723">Serine/threonine-protein kinase</keyword>
<reference evidence="7" key="1">
    <citation type="submission" date="2020-03" db="EMBL/GenBank/DDBJ databases">
        <title>Studies in the Genomics of Life Span.</title>
        <authorList>
            <person name="Glass D."/>
        </authorList>
    </citation>
    <scope>NUCLEOTIDE SEQUENCE</scope>
    <source>
        <strain evidence="7">SUZIE</strain>
        <tissue evidence="7">Muscle</tissue>
    </source>
</reference>
<keyword evidence="6" id="KW-0067">ATP-binding</keyword>
<dbReference type="Gene3D" id="1.10.510.10">
    <property type="entry name" value="Transferase(Phosphotransferase) domain 1"/>
    <property type="match status" value="1"/>
</dbReference>
<dbReference type="PANTHER" id="PTHR24346:SF82">
    <property type="entry name" value="KP78A-RELATED"/>
    <property type="match status" value="1"/>
</dbReference>
<evidence type="ECO:0000256" key="5">
    <source>
        <dbReference type="ARBA" id="ARBA00022777"/>
    </source>
</evidence>
<protein>
    <recommendedName>
        <fullName evidence="1">non-specific serine/threonine protein kinase</fullName>
        <ecNumber evidence="1">2.7.11.1</ecNumber>
    </recommendedName>
</protein>
<gene>
    <name evidence="7" type="ORF">SUZIE_111465</name>
</gene>
<keyword evidence="3" id="KW-0808">Transferase</keyword>
<evidence type="ECO:0000256" key="2">
    <source>
        <dbReference type="ARBA" id="ARBA00022527"/>
    </source>
</evidence>
<dbReference type="PANTHER" id="PTHR24346">
    <property type="entry name" value="MAP/MICROTUBULE AFFINITY-REGULATING KINASE"/>
    <property type="match status" value="1"/>
</dbReference>
<dbReference type="InterPro" id="IPR011009">
    <property type="entry name" value="Kinase-like_dom_sf"/>
</dbReference>
<dbReference type="GO" id="GO:0004674">
    <property type="term" value="F:protein serine/threonine kinase activity"/>
    <property type="evidence" value="ECO:0007669"/>
    <property type="project" value="UniProtKB-KW"/>
</dbReference>
<proteinExistence type="predicted"/>
<keyword evidence="4" id="KW-0547">Nucleotide-binding</keyword>
<dbReference type="Proteomes" id="UP001166674">
    <property type="component" value="Unassembled WGS sequence"/>
</dbReference>
<keyword evidence="8" id="KW-1185">Reference proteome</keyword>
<dbReference type="GO" id="GO:0035556">
    <property type="term" value="P:intracellular signal transduction"/>
    <property type="evidence" value="ECO:0007669"/>
    <property type="project" value="TreeGrafter"/>
</dbReference>
<dbReference type="GO" id="GO:0005524">
    <property type="term" value="F:ATP binding"/>
    <property type="evidence" value="ECO:0007669"/>
    <property type="project" value="UniProtKB-KW"/>
</dbReference>
<evidence type="ECO:0000256" key="4">
    <source>
        <dbReference type="ARBA" id="ARBA00022741"/>
    </source>
</evidence>
<evidence type="ECO:0000256" key="1">
    <source>
        <dbReference type="ARBA" id="ARBA00012513"/>
    </source>
</evidence>
<evidence type="ECO:0000256" key="3">
    <source>
        <dbReference type="ARBA" id="ARBA00022679"/>
    </source>
</evidence>